<dbReference type="AlphaFoldDB" id="A0A2P5YH87"/>
<organism evidence="1 2">
    <name type="scientific">Gossypium barbadense</name>
    <name type="common">Sea Island cotton</name>
    <name type="synonym">Hibiscus barbadensis</name>
    <dbReference type="NCBI Taxonomy" id="3634"/>
    <lineage>
        <taxon>Eukaryota</taxon>
        <taxon>Viridiplantae</taxon>
        <taxon>Streptophyta</taxon>
        <taxon>Embryophyta</taxon>
        <taxon>Tracheophyta</taxon>
        <taxon>Spermatophyta</taxon>
        <taxon>Magnoliopsida</taxon>
        <taxon>eudicotyledons</taxon>
        <taxon>Gunneridae</taxon>
        <taxon>Pentapetalae</taxon>
        <taxon>rosids</taxon>
        <taxon>malvids</taxon>
        <taxon>Malvales</taxon>
        <taxon>Malvaceae</taxon>
        <taxon>Malvoideae</taxon>
        <taxon>Gossypium</taxon>
    </lineage>
</organism>
<reference evidence="1 2" key="1">
    <citation type="submission" date="2015-01" db="EMBL/GenBank/DDBJ databases">
        <title>Genome of allotetraploid Gossypium barbadense reveals genomic plasticity and fiber elongation in cotton evolution.</title>
        <authorList>
            <person name="Chen X."/>
            <person name="Liu X."/>
            <person name="Zhao B."/>
            <person name="Zheng H."/>
            <person name="Hu Y."/>
            <person name="Lu G."/>
            <person name="Yang C."/>
            <person name="Chen J."/>
            <person name="Shan C."/>
            <person name="Zhang L."/>
            <person name="Zhou Y."/>
            <person name="Wang L."/>
            <person name="Guo W."/>
            <person name="Bai Y."/>
            <person name="Ruan J."/>
            <person name="Shangguan X."/>
            <person name="Mao Y."/>
            <person name="Jiang J."/>
            <person name="Zhu Y."/>
            <person name="Lei J."/>
            <person name="Kang H."/>
            <person name="Chen S."/>
            <person name="He X."/>
            <person name="Wang R."/>
            <person name="Wang Y."/>
            <person name="Chen J."/>
            <person name="Wang L."/>
            <person name="Yu S."/>
            <person name="Wang B."/>
            <person name="Wei J."/>
            <person name="Song S."/>
            <person name="Lu X."/>
            <person name="Gao Z."/>
            <person name="Gu W."/>
            <person name="Deng X."/>
            <person name="Ma D."/>
            <person name="Wang S."/>
            <person name="Liang W."/>
            <person name="Fang L."/>
            <person name="Cai C."/>
            <person name="Zhu X."/>
            <person name="Zhou B."/>
            <person name="Zhang Y."/>
            <person name="Chen Z."/>
            <person name="Xu S."/>
            <person name="Zhu R."/>
            <person name="Wang S."/>
            <person name="Zhang T."/>
            <person name="Zhao G."/>
        </authorList>
    </citation>
    <scope>NUCLEOTIDE SEQUENCE [LARGE SCALE GENOMIC DNA]</scope>
    <source>
        <strain evidence="2">cv. Xinhai21</strain>
        <tissue evidence="1">Leaf</tissue>
    </source>
</reference>
<proteinExistence type="predicted"/>
<evidence type="ECO:0000313" key="1">
    <source>
        <dbReference type="EMBL" id="PPS14936.1"/>
    </source>
</evidence>
<sequence length="120" mass="13453">MNDDDFDSLHRYIHCSSSNCWKALVPTSATYDPSCSKTSALAPPLRYLYVILAHTLIGRRESTDVTKQHRKGVLSIDPYMTRLARYFGLLNTAAQPSSLTLIGQMSSQGISSMLHMRMIE</sequence>
<dbReference type="EMBL" id="KZ663205">
    <property type="protein sequence ID" value="PPS14936.1"/>
    <property type="molecule type" value="Genomic_DNA"/>
</dbReference>
<dbReference type="Proteomes" id="UP000239757">
    <property type="component" value="Unassembled WGS sequence"/>
</dbReference>
<accession>A0A2P5YH87</accession>
<evidence type="ECO:0000313" key="2">
    <source>
        <dbReference type="Proteomes" id="UP000239757"/>
    </source>
</evidence>
<protein>
    <submittedName>
        <fullName evidence="1">Uncharacterized protein</fullName>
    </submittedName>
</protein>
<gene>
    <name evidence="1" type="ORF">GOBAR_AA05638</name>
</gene>
<dbReference type="OrthoDB" id="1685790at2759"/>
<name>A0A2P5YH87_GOSBA</name>